<protein>
    <submittedName>
        <fullName evidence="2">Uncharacterized protein</fullName>
    </submittedName>
</protein>
<sequence length="406" mass="42221">MWAMNPFPGEPDRVRVEGQRLVAAAENMRKAAASLRRMNDGSTYRSEAIDAVRRNADDLALVMDDSRARFHEAGQALVEYAPKLDAAQQRALRAINANGHTDVTGTAGKAATLKAAAIASAANPLATPEERTAADLAYQRAKSRAIEHAAAAAAARGEYDQARADVDRAALEAMNRISAANKRGKLNDGVGDHLANFNEKVMKPLLEMLVFIVDAVAAILLAVAAVLALLGVTAPIAAFVAGALTVVALVSIGLKVVQLGLSHISMGEFVASALMFGAGKIASKLAKGAKATRGLHASEVHKRPTQMSAPRKGKVDLVDLPDAGGSTAESVIDFFAGDWLADQVDSVVGELVEPGSVWSVDDLRTTGVEPLGGTGSSVEPQAIIDNHFGPDAALDRPLAACAEGGS</sequence>
<keyword evidence="1" id="KW-0812">Transmembrane</keyword>
<organism evidence="2 3">
    <name type="scientific">Nocardioides furvisabuli</name>
    <dbReference type="NCBI Taxonomy" id="375542"/>
    <lineage>
        <taxon>Bacteria</taxon>
        <taxon>Bacillati</taxon>
        <taxon>Actinomycetota</taxon>
        <taxon>Actinomycetes</taxon>
        <taxon>Propionibacteriales</taxon>
        <taxon>Nocardioidaceae</taxon>
        <taxon>Nocardioides</taxon>
    </lineage>
</organism>
<accession>A0ABP5IRJ6</accession>
<evidence type="ECO:0000256" key="1">
    <source>
        <dbReference type="SAM" id="Phobius"/>
    </source>
</evidence>
<feature type="transmembrane region" description="Helical" evidence="1">
    <location>
        <begin position="236"/>
        <end position="257"/>
    </location>
</feature>
<keyword evidence="1" id="KW-1133">Transmembrane helix</keyword>
<evidence type="ECO:0000313" key="3">
    <source>
        <dbReference type="Proteomes" id="UP001501161"/>
    </source>
</evidence>
<proteinExistence type="predicted"/>
<gene>
    <name evidence="2" type="ORF">GCM10009726_17450</name>
</gene>
<name>A0ABP5IRJ6_9ACTN</name>
<comment type="caution">
    <text evidence="2">The sequence shown here is derived from an EMBL/GenBank/DDBJ whole genome shotgun (WGS) entry which is preliminary data.</text>
</comment>
<dbReference type="EMBL" id="BAAAMQ010000010">
    <property type="protein sequence ID" value="GAA2105130.1"/>
    <property type="molecule type" value="Genomic_DNA"/>
</dbReference>
<keyword evidence="3" id="KW-1185">Reference proteome</keyword>
<keyword evidence="1" id="KW-0472">Membrane</keyword>
<dbReference type="Proteomes" id="UP001501161">
    <property type="component" value="Unassembled WGS sequence"/>
</dbReference>
<reference evidence="3" key="1">
    <citation type="journal article" date="2019" name="Int. J. Syst. Evol. Microbiol.">
        <title>The Global Catalogue of Microorganisms (GCM) 10K type strain sequencing project: providing services to taxonomists for standard genome sequencing and annotation.</title>
        <authorList>
            <consortium name="The Broad Institute Genomics Platform"/>
            <consortium name="The Broad Institute Genome Sequencing Center for Infectious Disease"/>
            <person name="Wu L."/>
            <person name="Ma J."/>
        </authorList>
    </citation>
    <scope>NUCLEOTIDE SEQUENCE [LARGE SCALE GENOMIC DNA]</scope>
    <source>
        <strain evidence="3">JCM 13813</strain>
    </source>
</reference>
<evidence type="ECO:0000313" key="2">
    <source>
        <dbReference type="EMBL" id="GAA2105130.1"/>
    </source>
</evidence>
<feature type="transmembrane region" description="Helical" evidence="1">
    <location>
        <begin position="208"/>
        <end position="230"/>
    </location>
</feature>